<keyword evidence="1 2" id="KW-0175">Coiled coil</keyword>
<evidence type="ECO:0000313" key="8">
    <source>
        <dbReference type="RefSeq" id="XP_072804536.1"/>
    </source>
</evidence>
<dbReference type="PANTHER" id="PTHR23158:SF54">
    <property type="entry name" value="TRANSPORT AND GOLGI ORGANIZATION PROTEIN 1 HOMOLOG"/>
    <property type="match status" value="1"/>
</dbReference>
<dbReference type="RefSeq" id="XP_072804538.1">
    <property type="nucleotide sequence ID" value="XM_072948437.1"/>
</dbReference>
<evidence type="ECO:0000313" key="9">
    <source>
        <dbReference type="RefSeq" id="XP_072804537.1"/>
    </source>
</evidence>
<keyword evidence="3" id="KW-0812">Transmembrane</keyword>
<accession>A0ABM5C7A5</accession>
<keyword evidence="4" id="KW-1185">Reference proteome</keyword>
<dbReference type="RefSeq" id="XP_072804536.1">
    <property type="nucleotide sequence ID" value="XM_072948435.1"/>
</dbReference>
<evidence type="ECO:0000313" key="6">
    <source>
        <dbReference type="RefSeq" id="XP_072804534.1"/>
    </source>
</evidence>
<feature type="transmembrane region" description="Helical" evidence="3">
    <location>
        <begin position="46"/>
        <end position="67"/>
    </location>
</feature>
<keyword evidence="3" id="KW-0472">Membrane</keyword>
<name>A0ABM5C7A5_VICPA</name>
<evidence type="ECO:0000256" key="1">
    <source>
        <dbReference type="ARBA" id="ARBA00023054"/>
    </source>
</evidence>
<dbReference type="RefSeq" id="XP_072804535.1">
    <property type="nucleotide sequence ID" value="XM_072948434.1"/>
</dbReference>
<dbReference type="RefSeq" id="XP_072804534.1">
    <property type="nucleotide sequence ID" value="XM_072948433.1"/>
</dbReference>
<dbReference type="InterPro" id="IPR051500">
    <property type="entry name" value="cTAGE_MIA/OTOR"/>
</dbReference>
<reference evidence="5 6" key="1">
    <citation type="submission" date="2025-05" db="UniProtKB">
        <authorList>
            <consortium name="RefSeq"/>
        </authorList>
    </citation>
    <scope>IDENTIFICATION</scope>
</reference>
<dbReference type="PANTHER" id="PTHR23158">
    <property type="entry name" value="MELANOMA INHIBITORY ACTIVITY-RELATED"/>
    <property type="match status" value="1"/>
</dbReference>
<evidence type="ECO:0000256" key="2">
    <source>
        <dbReference type="SAM" id="Coils"/>
    </source>
</evidence>
<sequence length="409" mass="46091">MPWGHADGPAQQHRIIFSPTVVDPVDEYIAHFLPDLLRPGPAVSGALWRLGTMAASWAVASFLVFLFRTVLAMKRPKKYQVNLLRTNKKINSFMKTNRELSKSISLLEQKITESKISRRDTTRHNRMLSGEALKFKPGGLKTRSELGMQRTVMTEDCSLEESEKKAQAHHAASGCLKVGKEASLHRREKKVRFLDEICGEGSLGTQGKVDMNRCELVEKKQLLAAEERAKLAEKETRMYKRRLEELQQKMQEAEDAFRHQITLAERKAADNWLRAHGLEMEKAQMRRREVAHLKQRLDVACGQRQAGECVRQAPTPGGPHRLPPPLRGSGPGAAPVRSGGFFPDEAEDTQVRVAGRAPRPIPAAAYVLYPRRCPPPFVGCVSPPPGPPWWPWDLNRHLHLHSVDSRCEL</sequence>
<gene>
    <name evidence="5 6 7 8 9 10" type="primary">LOC140688710</name>
</gene>
<evidence type="ECO:0000313" key="7">
    <source>
        <dbReference type="RefSeq" id="XP_072804535.1"/>
    </source>
</evidence>
<evidence type="ECO:0000313" key="10">
    <source>
        <dbReference type="RefSeq" id="XP_072804538.1"/>
    </source>
</evidence>
<dbReference type="Proteomes" id="UP001652581">
    <property type="component" value="Chromosome 23"/>
</dbReference>
<evidence type="ECO:0000313" key="5">
    <source>
        <dbReference type="RefSeq" id="XP_072804533.1"/>
    </source>
</evidence>
<proteinExistence type="predicted"/>
<protein>
    <submittedName>
        <fullName evidence="5 6">Transport and Golgi organization protein 1 homolog isoform X1</fullName>
    </submittedName>
</protein>
<organism evidence="4 5">
    <name type="scientific">Vicugna pacos</name>
    <name type="common">Alpaca</name>
    <name type="synonym">Lama pacos</name>
    <dbReference type="NCBI Taxonomy" id="30538"/>
    <lineage>
        <taxon>Eukaryota</taxon>
        <taxon>Metazoa</taxon>
        <taxon>Chordata</taxon>
        <taxon>Craniata</taxon>
        <taxon>Vertebrata</taxon>
        <taxon>Euteleostomi</taxon>
        <taxon>Mammalia</taxon>
        <taxon>Eutheria</taxon>
        <taxon>Laurasiatheria</taxon>
        <taxon>Artiodactyla</taxon>
        <taxon>Tylopoda</taxon>
        <taxon>Camelidae</taxon>
        <taxon>Vicugna</taxon>
    </lineage>
</organism>
<dbReference type="GeneID" id="140688710"/>
<evidence type="ECO:0000256" key="3">
    <source>
        <dbReference type="SAM" id="Phobius"/>
    </source>
</evidence>
<evidence type="ECO:0000313" key="4">
    <source>
        <dbReference type="Proteomes" id="UP001652581"/>
    </source>
</evidence>
<keyword evidence="3" id="KW-1133">Transmembrane helix</keyword>
<dbReference type="RefSeq" id="XP_072804533.1">
    <property type="nucleotide sequence ID" value="XM_072948432.1"/>
</dbReference>
<dbReference type="RefSeq" id="XP_072804537.1">
    <property type="nucleotide sequence ID" value="XM_072948436.1"/>
</dbReference>
<feature type="coiled-coil region" evidence="2">
    <location>
        <begin position="217"/>
        <end position="263"/>
    </location>
</feature>